<dbReference type="Pfam" id="PF13560">
    <property type="entry name" value="HTH_31"/>
    <property type="match status" value="1"/>
</dbReference>
<dbReference type="GO" id="GO:0003677">
    <property type="term" value="F:DNA binding"/>
    <property type="evidence" value="ECO:0007669"/>
    <property type="project" value="InterPro"/>
</dbReference>
<dbReference type="CDD" id="cd00093">
    <property type="entry name" value="HTH_XRE"/>
    <property type="match status" value="1"/>
</dbReference>
<evidence type="ECO:0000313" key="2">
    <source>
        <dbReference type="EMBL" id="MCP2264122.1"/>
    </source>
</evidence>
<name>A0A9X2JV30_9MICO</name>
<protein>
    <submittedName>
        <fullName evidence="2">Helix-turn-helix domain-containing protein</fullName>
    </submittedName>
</protein>
<proteinExistence type="predicted"/>
<dbReference type="InterPro" id="IPR010982">
    <property type="entry name" value="Lambda_DNA-bd_dom_sf"/>
</dbReference>
<evidence type="ECO:0000259" key="1">
    <source>
        <dbReference type="PROSITE" id="PS50943"/>
    </source>
</evidence>
<dbReference type="SUPFAM" id="SSF47413">
    <property type="entry name" value="lambda repressor-like DNA-binding domains"/>
    <property type="match status" value="1"/>
</dbReference>
<dbReference type="AlphaFoldDB" id="A0A9X2JV30"/>
<comment type="caution">
    <text evidence="2">The sequence shown here is derived from an EMBL/GenBank/DDBJ whole genome shotgun (WGS) entry which is preliminary data.</text>
</comment>
<dbReference type="InterPro" id="IPR001387">
    <property type="entry name" value="Cro/C1-type_HTH"/>
</dbReference>
<accession>A0A9X2JV30</accession>
<organism evidence="2 3">
    <name type="scientific">Promicromonospora thailandica</name>
    <dbReference type="NCBI Taxonomy" id="765201"/>
    <lineage>
        <taxon>Bacteria</taxon>
        <taxon>Bacillati</taxon>
        <taxon>Actinomycetota</taxon>
        <taxon>Actinomycetes</taxon>
        <taxon>Micrococcales</taxon>
        <taxon>Promicromonosporaceae</taxon>
        <taxon>Promicromonospora</taxon>
    </lineage>
</organism>
<dbReference type="SMART" id="SM00530">
    <property type="entry name" value="HTH_XRE"/>
    <property type="match status" value="1"/>
</dbReference>
<feature type="domain" description="HTH cro/C1-type" evidence="1">
    <location>
        <begin position="18"/>
        <end position="49"/>
    </location>
</feature>
<dbReference type="EMBL" id="JAMTCS010000004">
    <property type="protein sequence ID" value="MCP2264122.1"/>
    <property type="molecule type" value="Genomic_DNA"/>
</dbReference>
<dbReference type="PROSITE" id="PS50943">
    <property type="entry name" value="HTH_CROC1"/>
    <property type="match status" value="1"/>
</dbReference>
<dbReference type="RefSeq" id="WP_253834198.1">
    <property type="nucleotide sequence ID" value="NZ_JAMTCS010000004.1"/>
</dbReference>
<evidence type="ECO:0000313" key="3">
    <source>
        <dbReference type="Proteomes" id="UP001139493"/>
    </source>
</evidence>
<sequence length="88" mass="9773">MIQRWFRARSLAALGAALKGARESTGLSQSELAAEIDSSRPTLSRLERGIPVTTEVLTRALARAGYEIYLVPRTARVRVHLDEDLDDH</sequence>
<dbReference type="Proteomes" id="UP001139493">
    <property type="component" value="Unassembled WGS sequence"/>
</dbReference>
<reference evidence="2" key="1">
    <citation type="submission" date="2022-06" db="EMBL/GenBank/DDBJ databases">
        <title>Genomic Encyclopedia of Archaeal and Bacterial Type Strains, Phase II (KMG-II): from individual species to whole genera.</title>
        <authorList>
            <person name="Goeker M."/>
        </authorList>
    </citation>
    <scope>NUCLEOTIDE SEQUENCE</scope>
    <source>
        <strain evidence="2">DSM 26652</strain>
    </source>
</reference>
<dbReference type="Gene3D" id="1.10.260.40">
    <property type="entry name" value="lambda repressor-like DNA-binding domains"/>
    <property type="match status" value="1"/>
</dbReference>
<keyword evidence="3" id="KW-1185">Reference proteome</keyword>
<gene>
    <name evidence="2" type="ORF">APR03_001458</name>
</gene>